<dbReference type="InterPro" id="IPR054836">
    <property type="entry name" value="Tn5_transposase"/>
</dbReference>
<protein>
    <submittedName>
        <fullName evidence="3">IS4 family transposase</fullName>
    </submittedName>
</protein>
<dbReference type="EMBL" id="DSRU01000014">
    <property type="protein sequence ID" value="HFM96312.1"/>
    <property type="molecule type" value="Genomic_DNA"/>
</dbReference>
<reference evidence="3" key="1">
    <citation type="journal article" date="2020" name="mSystems">
        <title>Genome- and Community-Level Interaction Insights into Carbon Utilization and Element Cycling Functions of Hydrothermarchaeota in Hydrothermal Sediment.</title>
        <authorList>
            <person name="Zhou Z."/>
            <person name="Liu Y."/>
            <person name="Xu W."/>
            <person name="Pan J."/>
            <person name="Luo Z.H."/>
            <person name="Li M."/>
        </authorList>
    </citation>
    <scope>NUCLEOTIDE SEQUENCE [LARGE SCALE GENOMIC DNA]</scope>
    <source>
        <strain evidence="3">SpSt-418</strain>
    </source>
</reference>
<organism evidence="3">
    <name type="scientific">Oscillatoriales cyanobacterium SpSt-418</name>
    <dbReference type="NCBI Taxonomy" id="2282169"/>
    <lineage>
        <taxon>Bacteria</taxon>
        <taxon>Bacillati</taxon>
        <taxon>Cyanobacteriota</taxon>
        <taxon>Cyanophyceae</taxon>
        <taxon>Oscillatoriophycideae</taxon>
        <taxon>Oscillatoriales</taxon>
    </lineage>
</organism>
<dbReference type="Pfam" id="PF02281">
    <property type="entry name" value="Dimer_Tnp_Tn5"/>
    <property type="match status" value="1"/>
</dbReference>
<evidence type="ECO:0000313" key="3">
    <source>
        <dbReference type="EMBL" id="HFM96312.1"/>
    </source>
</evidence>
<dbReference type="InterPro" id="IPR014735">
    <property type="entry name" value="Transposase_Tn5-like_N"/>
</dbReference>
<sequence length="466" mass="53433">MTATVEWVAEELRFTDLGDTRRNRRLVCIVEDLAAQPSASVPQASRTPAALQATYDFWKSPYIKPAAILASHQQSTVERMQGAAIVLAIQDTTEFNFTQHRSKRGVGPLDHPNMQGLKCHSILCVTGEGIPLGILHQQVWARDAATQGKRHQRHQRAIQDKDSQRWLDSLDVTARLIPQDIDWMMVGDREADIYDLFMQASTMQVDFLIRAAQNRTVQSDHPSSETLLLETAIQQIPVCGRLSLEVCRTPQREPRHVTLTVRLTTVELQPPRNRPRKDGLLPLPVQVILAEEEHPPDGEEAIRWLLLTTVTVNDLQEAQQCLRWYSYRWLIERYHYVLKRGCHIEQLQLETADRIERALATYAMVAWRLLWLTYLARQSPEQACDEVFEAYEWQALYCTIHHSSLPPSTPPTLHECIRWIAQLGGFIGRKGDGEPGVKTIWRGLRRLHDIAQTWQLAHPETGCFQY</sequence>
<evidence type="ECO:0000259" key="1">
    <source>
        <dbReference type="Pfam" id="PF02281"/>
    </source>
</evidence>
<feature type="domain" description="Transposase Tn5-like N-terminal" evidence="2">
    <location>
        <begin position="6"/>
        <end position="61"/>
    </location>
</feature>
<comment type="caution">
    <text evidence="3">The sequence shown here is derived from an EMBL/GenBank/DDBJ whole genome shotgun (WGS) entry which is preliminary data.</text>
</comment>
<proteinExistence type="predicted"/>
<accession>A0A7C3PA10</accession>
<dbReference type="Gene3D" id="1.10.740.10">
    <property type="entry name" value="Transferase Inhibitor Protein From Tn5, Chain"/>
    <property type="match status" value="1"/>
</dbReference>
<gene>
    <name evidence="3" type="ORF">ENR64_00815</name>
</gene>
<dbReference type="InterPro" id="IPR038215">
    <property type="entry name" value="TN5-like_N_sf"/>
</dbReference>
<dbReference type="PANTHER" id="PTHR37319:SF1">
    <property type="entry name" value="TRANSPOSASE TN5 DIMERISATION DOMAIN-CONTAINING PROTEIN"/>
    <property type="match status" value="1"/>
</dbReference>
<dbReference type="InterPro" id="IPR014737">
    <property type="entry name" value="Transposase_Tn5-like_C"/>
</dbReference>
<name>A0A7C3PA10_9CYAN</name>
<evidence type="ECO:0000259" key="2">
    <source>
        <dbReference type="Pfam" id="PF14706"/>
    </source>
</evidence>
<dbReference type="NCBIfam" id="NF033590">
    <property type="entry name" value="transpos_IS4_3"/>
    <property type="match status" value="1"/>
</dbReference>
<dbReference type="InterPro" id="IPR047768">
    <property type="entry name" value="Tn5p-like"/>
</dbReference>
<dbReference type="PANTHER" id="PTHR37319">
    <property type="entry name" value="TRANSPOSASE"/>
    <property type="match status" value="1"/>
</dbReference>
<dbReference type="AlphaFoldDB" id="A0A7C3PA10"/>
<dbReference type="SUPFAM" id="SSF53098">
    <property type="entry name" value="Ribonuclease H-like"/>
    <property type="match status" value="1"/>
</dbReference>
<dbReference type="InterPro" id="IPR012337">
    <property type="entry name" value="RNaseH-like_sf"/>
</dbReference>
<feature type="domain" description="Transposase Tn5 dimerisation" evidence="1">
    <location>
        <begin position="365"/>
        <end position="447"/>
    </location>
</feature>
<dbReference type="InterPro" id="IPR003201">
    <property type="entry name" value="Transposase_Tn5"/>
</dbReference>
<dbReference type="Gene3D" id="1.10.246.40">
    <property type="entry name" value="Tn5 transposase, domain 1"/>
    <property type="match status" value="1"/>
</dbReference>
<dbReference type="Gene3D" id="3.90.350.10">
    <property type="entry name" value="Transposase Inhibitor Protein From Tn5, Chain A, domain 1"/>
    <property type="match status" value="1"/>
</dbReference>
<dbReference type="Pfam" id="PF14706">
    <property type="entry name" value="Tnp_DNA_bind"/>
    <property type="match status" value="1"/>
</dbReference>